<dbReference type="InterPro" id="IPR036388">
    <property type="entry name" value="WH-like_DNA-bd_sf"/>
</dbReference>
<evidence type="ECO:0000313" key="8">
    <source>
        <dbReference type="EMBL" id="OKB67086.1"/>
    </source>
</evidence>
<proteinExistence type="predicted"/>
<keyword evidence="5" id="KW-0597">Phosphoprotein</keyword>
<dbReference type="SUPFAM" id="SSF52172">
    <property type="entry name" value="CheY-like"/>
    <property type="match status" value="1"/>
</dbReference>
<dbReference type="InterPro" id="IPR053534">
    <property type="entry name" value="Tetrathionate_resp_reg"/>
</dbReference>
<dbReference type="Pfam" id="PF00072">
    <property type="entry name" value="Response_reg"/>
    <property type="match status" value="1"/>
</dbReference>
<dbReference type="CDD" id="cd06170">
    <property type="entry name" value="LuxR_C_like"/>
    <property type="match status" value="1"/>
</dbReference>
<dbReference type="RefSeq" id="WP_073531541.1">
    <property type="nucleotide sequence ID" value="NZ_MJAO01000007.1"/>
</dbReference>
<dbReference type="Gene3D" id="3.40.50.2300">
    <property type="match status" value="1"/>
</dbReference>
<dbReference type="SMART" id="SM00448">
    <property type="entry name" value="REC"/>
    <property type="match status" value="1"/>
</dbReference>
<dbReference type="GO" id="GO:0003677">
    <property type="term" value="F:DNA binding"/>
    <property type="evidence" value="ECO:0007669"/>
    <property type="project" value="UniProtKB-KW"/>
</dbReference>
<feature type="domain" description="Response regulatory" evidence="7">
    <location>
        <begin position="3"/>
        <end position="117"/>
    </location>
</feature>
<gene>
    <name evidence="8" type="ORF">BHU62_08500</name>
</gene>
<dbReference type="PROSITE" id="PS50043">
    <property type="entry name" value="HTH_LUXR_2"/>
    <property type="match status" value="1"/>
</dbReference>
<evidence type="ECO:0000256" key="3">
    <source>
        <dbReference type="ARBA" id="ARBA00023159"/>
    </source>
</evidence>
<dbReference type="CDD" id="cd17537">
    <property type="entry name" value="REC_FixJ"/>
    <property type="match status" value="1"/>
</dbReference>
<accession>A0A1Q4P1X5</accession>
<dbReference type="SMART" id="SM00421">
    <property type="entry name" value="HTH_LUXR"/>
    <property type="match status" value="1"/>
</dbReference>
<dbReference type="InterPro" id="IPR001789">
    <property type="entry name" value="Sig_transdc_resp-reg_receiver"/>
</dbReference>
<dbReference type="InterPro" id="IPR011006">
    <property type="entry name" value="CheY-like_superfamily"/>
</dbReference>
<reference evidence="8 9" key="1">
    <citation type="submission" date="2016-09" db="EMBL/GenBank/DDBJ databases">
        <title>Serratia marcescens MSU-97 and epiphytic antimycotic-producing bacteria.</title>
        <authorList>
            <person name="Matilla M.A."/>
        </authorList>
    </citation>
    <scope>NUCLEOTIDE SEQUENCE [LARGE SCALE GENOMIC DNA]</scope>
    <source>
        <strain evidence="8 9">MSU-97</strain>
    </source>
</reference>
<evidence type="ECO:0000256" key="2">
    <source>
        <dbReference type="ARBA" id="ARBA00023125"/>
    </source>
</evidence>
<name>A0A1Q4P1X5_SERMA</name>
<evidence type="ECO:0000256" key="4">
    <source>
        <dbReference type="ARBA" id="ARBA00023163"/>
    </source>
</evidence>
<organism evidence="8 9">
    <name type="scientific">Serratia marcescens</name>
    <dbReference type="NCBI Taxonomy" id="615"/>
    <lineage>
        <taxon>Bacteria</taxon>
        <taxon>Pseudomonadati</taxon>
        <taxon>Pseudomonadota</taxon>
        <taxon>Gammaproteobacteria</taxon>
        <taxon>Enterobacterales</taxon>
        <taxon>Yersiniaceae</taxon>
        <taxon>Serratia</taxon>
    </lineage>
</organism>
<protein>
    <submittedName>
        <fullName evidence="8">DNA-binding response regulator</fullName>
    </submittedName>
</protein>
<keyword evidence="4" id="KW-0804">Transcription</keyword>
<evidence type="ECO:0000256" key="5">
    <source>
        <dbReference type="PROSITE-ProRule" id="PRU00169"/>
    </source>
</evidence>
<keyword evidence="2 8" id="KW-0238">DNA-binding</keyword>
<dbReference type="InterPro" id="IPR000792">
    <property type="entry name" value="Tscrpt_reg_LuxR_C"/>
</dbReference>
<dbReference type="AlphaFoldDB" id="A0A1Q4P1X5"/>
<evidence type="ECO:0000256" key="1">
    <source>
        <dbReference type="ARBA" id="ARBA00023015"/>
    </source>
</evidence>
<dbReference type="PRINTS" id="PR00038">
    <property type="entry name" value="HTHLUXR"/>
</dbReference>
<dbReference type="NCBIfam" id="NF040749">
    <property type="entry name" value="tetrathio_RR"/>
    <property type="match status" value="1"/>
</dbReference>
<evidence type="ECO:0000313" key="9">
    <source>
        <dbReference type="Proteomes" id="UP000185770"/>
    </source>
</evidence>
<feature type="domain" description="HTH luxR-type" evidence="6">
    <location>
        <begin position="129"/>
        <end position="194"/>
    </location>
</feature>
<dbReference type="PANTHER" id="PTHR44688:SF16">
    <property type="entry name" value="DNA-BINDING TRANSCRIPTIONAL ACTIVATOR DEVR_DOSR"/>
    <property type="match status" value="1"/>
</dbReference>
<dbReference type="EMBL" id="MJAO01000007">
    <property type="protein sequence ID" value="OKB67086.1"/>
    <property type="molecule type" value="Genomic_DNA"/>
</dbReference>
<evidence type="ECO:0000259" key="7">
    <source>
        <dbReference type="PROSITE" id="PS50110"/>
    </source>
</evidence>
<dbReference type="Pfam" id="PF00196">
    <property type="entry name" value="GerE"/>
    <property type="match status" value="1"/>
</dbReference>
<dbReference type="PANTHER" id="PTHR44688">
    <property type="entry name" value="DNA-BINDING TRANSCRIPTIONAL ACTIVATOR DEVR_DOSR"/>
    <property type="match status" value="1"/>
</dbReference>
<evidence type="ECO:0000259" key="6">
    <source>
        <dbReference type="PROSITE" id="PS50043"/>
    </source>
</evidence>
<sequence length="199" mass="22351">MSLIHLVDDDVAVTDACHFLLTSLGYAARCWNDSVDFLAQAELFQPGVVLLDMRMPKLDGHQTYGELRRRGSTLAVVFLSGHGDVPMAVEQMKYGAVDFLQKPIAAEPLVAALERAQSISTEAWHRHETFGRYRTLTPKEREIAHLVVRGMMNREMAERLNIALRTVEVHRAKVMEKMQAASLAELVIQLQALPLTTQE</sequence>
<dbReference type="GO" id="GO:0000160">
    <property type="term" value="P:phosphorelay signal transduction system"/>
    <property type="evidence" value="ECO:0007669"/>
    <property type="project" value="InterPro"/>
</dbReference>
<comment type="caution">
    <text evidence="8">The sequence shown here is derived from an EMBL/GenBank/DDBJ whole genome shotgun (WGS) entry which is preliminary data.</text>
</comment>
<dbReference type="Proteomes" id="UP000185770">
    <property type="component" value="Unassembled WGS sequence"/>
</dbReference>
<feature type="modified residue" description="4-aspartylphosphate" evidence="5">
    <location>
        <position position="52"/>
    </location>
</feature>
<dbReference type="Gene3D" id="1.10.10.10">
    <property type="entry name" value="Winged helix-like DNA-binding domain superfamily/Winged helix DNA-binding domain"/>
    <property type="match status" value="1"/>
</dbReference>
<dbReference type="OrthoDB" id="9802186at2"/>
<dbReference type="PROSITE" id="PS50110">
    <property type="entry name" value="RESPONSE_REGULATORY"/>
    <property type="match status" value="1"/>
</dbReference>
<keyword evidence="1" id="KW-0805">Transcription regulation</keyword>
<dbReference type="GO" id="GO:0006355">
    <property type="term" value="P:regulation of DNA-templated transcription"/>
    <property type="evidence" value="ECO:0007669"/>
    <property type="project" value="InterPro"/>
</dbReference>
<keyword evidence="3" id="KW-0010">Activator</keyword>